<sequence length="410" mass="48117">MSKRSKTNIILLSSGTLVYNLHYGPFSRYWWYSTTIENKIQLVPIRLGMTISIFLNGQEFIMRIVQGHSNHLQQPGYYCQAGKFSSNIEESCSAALTSLYQQIFQNNRKLSGPLELGLDDENIINQLLDGVLFQPFLVFFNKFQIFIYSLDNQTNSIFASSLVYIYRKKKCLFVQTREKTLYKVEIFDGSMLIATFEGKSTIEVWQKIGILQKLDSFALFGLNDDYTKKQLELHELPTCQSTDWTNFEIINRLFVYYLKQRTLCNINWWSIFLEWSQKISGIIKIWSIIRKIYPSDYEFDDREIRAWRAFFKAAGCTNITPFESKTSKYEFWTKEMNPLRDQETLYTLYKDGFLCTTPSHNLLKPINFTNRLANCLLDSYEANKKGIEGKRRILSIIADEFSLKELKLMK</sequence>
<organism evidence="1 2">
    <name type="scientific">Cetraspora pellucida</name>
    <dbReference type="NCBI Taxonomy" id="1433469"/>
    <lineage>
        <taxon>Eukaryota</taxon>
        <taxon>Fungi</taxon>
        <taxon>Fungi incertae sedis</taxon>
        <taxon>Mucoromycota</taxon>
        <taxon>Glomeromycotina</taxon>
        <taxon>Glomeromycetes</taxon>
        <taxon>Diversisporales</taxon>
        <taxon>Gigasporaceae</taxon>
        <taxon>Cetraspora</taxon>
    </lineage>
</organism>
<keyword evidence="2" id="KW-1185">Reference proteome</keyword>
<accession>A0ACA9PWF9</accession>
<evidence type="ECO:0000313" key="2">
    <source>
        <dbReference type="Proteomes" id="UP000789366"/>
    </source>
</evidence>
<evidence type="ECO:0000313" key="1">
    <source>
        <dbReference type="EMBL" id="CAG8719484.1"/>
    </source>
</evidence>
<protein>
    <submittedName>
        <fullName evidence="1">6669_t:CDS:1</fullName>
    </submittedName>
</protein>
<proteinExistence type="predicted"/>
<dbReference type="EMBL" id="CAJVPW010028856">
    <property type="protein sequence ID" value="CAG8719484.1"/>
    <property type="molecule type" value="Genomic_DNA"/>
</dbReference>
<dbReference type="Proteomes" id="UP000789366">
    <property type="component" value="Unassembled WGS sequence"/>
</dbReference>
<name>A0ACA9PWF9_9GLOM</name>
<gene>
    <name evidence="1" type="ORF">SPELUC_LOCUS12334</name>
</gene>
<feature type="non-terminal residue" evidence="1">
    <location>
        <position position="410"/>
    </location>
</feature>
<comment type="caution">
    <text evidence="1">The sequence shown here is derived from an EMBL/GenBank/DDBJ whole genome shotgun (WGS) entry which is preliminary data.</text>
</comment>
<reference evidence="1" key="1">
    <citation type="submission" date="2021-06" db="EMBL/GenBank/DDBJ databases">
        <authorList>
            <person name="Kallberg Y."/>
            <person name="Tangrot J."/>
            <person name="Rosling A."/>
        </authorList>
    </citation>
    <scope>NUCLEOTIDE SEQUENCE</scope>
    <source>
        <strain evidence="1">28 12/20/2015</strain>
    </source>
</reference>